<dbReference type="SUPFAM" id="SSF81653">
    <property type="entry name" value="Calcium ATPase, transduction domain A"/>
    <property type="match status" value="1"/>
</dbReference>
<keyword evidence="10 12" id="KW-1133">Transmembrane helix</keyword>
<evidence type="ECO:0000256" key="8">
    <source>
        <dbReference type="ARBA" id="ARBA00022842"/>
    </source>
</evidence>
<keyword evidence="4 12" id="KW-0812">Transmembrane</keyword>
<feature type="transmembrane region" description="Helical" evidence="12">
    <location>
        <begin position="817"/>
        <end position="840"/>
    </location>
</feature>
<dbReference type="PRINTS" id="PR00119">
    <property type="entry name" value="CATATPASE"/>
</dbReference>
<proteinExistence type="inferred from homology"/>
<dbReference type="EC" id="7.1.2.1" evidence="12"/>
<dbReference type="InterPro" id="IPR023214">
    <property type="entry name" value="HAD_sf"/>
</dbReference>
<dbReference type="InterPro" id="IPR036412">
    <property type="entry name" value="HAD-like_sf"/>
</dbReference>
<dbReference type="InterPro" id="IPR001757">
    <property type="entry name" value="P_typ_ATPase"/>
</dbReference>
<keyword evidence="7 12" id="KW-0067">ATP-binding</keyword>
<keyword evidence="12" id="KW-0813">Transport</keyword>
<dbReference type="InterPro" id="IPR044492">
    <property type="entry name" value="P_typ_ATPase_HD_dom"/>
</dbReference>
<dbReference type="NCBIfam" id="TIGR01494">
    <property type="entry name" value="ATPase_P-type"/>
    <property type="match status" value="2"/>
</dbReference>
<dbReference type="CDD" id="cd02076">
    <property type="entry name" value="P-type_ATPase_H"/>
    <property type="match status" value="1"/>
</dbReference>
<dbReference type="GO" id="GO:0016887">
    <property type="term" value="F:ATP hydrolysis activity"/>
    <property type="evidence" value="ECO:0007669"/>
    <property type="project" value="InterPro"/>
</dbReference>
<dbReference type="FunFam" id="3.40.50.1000:FF:000211">
    <property type="entry name" value="Plasma membrane ATPase"/>
    <property type="match status" value="1"/>
</dbReference>
<feature type="transmembrane region" description="Helical" evidence="12">
    <location>
        <begin position="664"/>
        <end position="686"/>
    </location>
</feature>
<dbReference type="FunFam" id="3.40.1110.10:FF:000005">
    <property type="entry name" value="Plasma membrane ATPase"/>
    <property type="match status" value="1"/>
</dbReference>
<dbReference type="GO" id="GO:0005886">
    <property type="term" value="C:plasma membrane"/>
    <property type="evidence" value="ECO:0007669"/>
    <property type="project" value="UniProtKB-SubCell"/>
</dbReference>
<evidence type="ECO:0000256" key="12">
    <source>
        <dbReference type="RuleBase" id="RU362083"/>
    </source>
</evidence>
<evidence type="ECO:0000256" key="10">
    <source>
        <dbReference type="ARBA" id="ARBA00022989"/>
    </source>
</evidence>
<evidence type="ECO:0000256" key="3">
    <source>
        <dbReference type="ARBA" id="ARBA00022553"/>
    </source>
</evidence>
<dbReference type="Gene3D" id="1.20.1110.10">
    <property type="entry name" value="Calcium-transporting ATPase, transmembrane domain"/>
    <property type="match status" value="1"/>
</dbReference>
<keyword evidence="8 12" id="KW-0460">Magnesium</keyword>
<dbReference type="Gene3D" id="2.70.150.10">
    <property type="entry name" value="Calcium-transporting ATPase, cytoplasmic transduction domain A"/>
    <property type="match status" value="1"/>
</dbReference>
<dbReference type="AlphaFoldDB" id="A0A7S0GWV8"/>
<evidence type="ECO:0000256" key="1">
    <source>
        <dbReference type="ARBA" id="ARBA00004141"/>
    </source>
</evidence>
<dbReference type="InterPro" id="IPR008250">
    <property type="entry name" value="ATPase_P-typ_transduc_dom_A_sf"/>
</dbReference>
<comment type="catalytic activity">
    <reaction evidence="12">
        <text>ATP + H2O + H(+)(in) = ADP + phosphate + 2 H(+)(out)</text>
        <dbReference type="Rhea" id="RHEA:20852"/>
        <dbReference type="ChEBI" id="CHEBI:15377"/>
        <dbReference type="ChEBI" id="CHEBI:15378"/>
        <dbReference type="ChEBI" id="CHEBI:30616"/>
        <dbReference type="ChEBI" id="CHEBI:43474"/>
        <dbReference type="ChEBI" id="CHEBI:456216"/>
        <dbReference type="EC" id="7.1.2.1"/>
    </reaction>
</comment>
<reference evidence="15" key="1">
    <citation type="submission" date="2021-01" db="EMBL/GenBank/DDBJ databases">
        <authorList>
            <person name="Corre E."/>
            <person name="Pelletier E."/>
            <person name="Niang G."/>
            <person name="Scheremetjew M."/>
            <person name="Finn R."/>
            <person name="Kale V."/>
            <person name="Holt S."/>
            <person name="Cochrane G."/>
            <person name="Meng A."/>
            <person name="Brown T."/>
            <person name="Cohen L."/>
        </authorList>
    </citation>
    <scope>NUCLEOTIDE SEQUENCE</scope>
    <source>
        <strain evidence="15">CCMP2058</strain>
    </source>
</reference>
<dbReference type="SMART" id="SM00831">
    <property type="entry name" value="Cation_ATPase_N"/>
    <property type="match status" value="1"/>
</dbReference>
<dbReference type="InterPro" id="IPR059000">
    <property type="entry name" value="ATPase_P-type_domA"/>
</dbReference>
<dbReference type="SFLD" id="SFLDG00002">
    <property type="entry name" value="C1.7:_P-type_atpase_like"/>
    <property type="match status" value="1"/>
</dbReference>
<dbReference type="InterPro" id="IPR006534">
    <property type="entry name" value="P-type_ATPase_IIIA"/>
</dbReference>
<dbReference type="PRINTS" id="PR00120">
    <property type="entry name" value="HATPASE"/>
</dbReference>
<name>A0A7S0GWV8_9EUKA</name>
<dbReference type="PROSITE" id="PS00154">
    <property type="entry name" value="ATPASE_E1_E2"/>
    <property type="match status" value="1"/>
</dbReference>
<evidence type="ECO:0000256" key="13">
    <source>
        <dbReference type="SAM" id="MobiDB-lite"/>
    </source>
</evidence>
<dbReference type="Pfam" id="PF00702">
    <property type="entry name" value="Hydrolase"/>
    <property type="match status" value="1"/>
</dbReference>
<dbReference type="GO" id="GO:0120029">
    <property type="term" value="P:proton export across plasma membrane"/>
    <property type="evidence" value="ECO:0007669"/>
    <property type="project" value="UniProtKB-UniRule"/>
</dbReference>
<dbReference type="Gene3D" id="3.40.50.1000">
    <property type="entry name" value="HAD superfamily/HAD-like"/>
    <property type="match status" value="1"/>
</dbReference>
<evidence type="ECO:0000256" key="6">
    <source>
        <dbReference type="ARBA" id="ARBA00022741"/>
    </source>
</evidence>
<evidence type="ECO:0000256" key="9">
    <source>
        <dbReference type="ARBA" id="ARBA00022967"/>
    </source>
</evidence>
<gene>
    <name evidence="15" type="ORF">LAMO00422_LOCUS6557</name>
</gene>
<feature type="transmembrane region" description="Helical" evidence="12">
    <location>
        <begin position="738"/>
        <end position="761"/>
    </location>
</feature>
<dbReference type="PANTHER" id="PTHR42861">
    <property type="entry name" value="CALCIUM-TRANSPORTING ATPASE"/>
    <property type="match status" value="1"/>
</dbReference>
<comment type="similarity">
    <text evidence="2 12">Belongs to the cation transport ATPase (P-type) (TC 3.A.3) family. Type IIIA subfamily.</text>
</comment>
<dbReference type="EMBL" id="HBEM01009354">
    <property type="protein sequence ID" value="CAD8442029.1"/>
    <property type="molecule type" value="Transcribed_RNA"/>
</dbReference>
<keyword evidence="12" id="KW-0406">Ion transport</keyword>
<keyword evidence="3" id="KW-0597">Phosphoprotein</keyword>
<feature type="transmembrane region" description="Helical" evidence="12">
    <location>
        <begin position="781"/>
        <end position="805"/>
    </location>
</feature>
<feature type="transmembrane region" description="Helical" evidence="12">
    <location>
        <begin position="251"/>
        <end position="276"/>
    </location>
</feature>
<evidence type="ECO:0000256" key="11">
    <source>
        <dbReference type="ARBA" id="ARBA00023136"/>
    </source>
</evidence>
<feature type="compositionally biased region" description="Basic and acidic residues" evidence="13">
    <location>
        <begin position="27"/>
        <end position="38"/>
    </location>
</feature>
<dbReference type="Pfam" id="PF00122">
    <property type="entry name" value="E1-E2_ATPase"/>
    <property type="match status" value="1"/>
</dbReference>
<dbReference type="InterPro" id="IPR004014">
    <property type="entry name" value="ATPase_P-typ_cation-transptr_N"/>
</dbReference>
<dbReference type="GO" id="GO:0046872">
    <property type="term" value="F:metal ion binding"/>
    <property type="evidence" value="ECO:0007669"/>
    <property type="project" value="UniProtKB-KW"/>
</dbReference>
<keyword evidence="5" id="KW-0479">Metal-binding</keyword>
<keyword evidence="11 12" id="KW-0472">Membrane</keyword>
<feature type="domain" description="Cation-transporting P-type ATPase N-terminal" evidence="14">
    <location>
        <begin position="31"/>
        <end position="98"/>
    </location>
</feature>
<feature type="region of interest" description="Disordered" evidence="13">
    <location>
        <begin position="20"/>
        <end position="44"/>
    </location>
</feature>
<protein>
    <recommendedName>
        <fullName evidence="12">Plasma membrane ATPase</fullName>
        <ecNumber evidence="12">7.1.2.1</ecNumber>
    </recommendedName>
</protein>
<evidence type="ECO:0000259" key="14">
    <source>
        <dbReference type="SMART" id="SM00831"/>
    </source>
</evidence>
<feature type="transmembrane region" description="Helical" evidence="12">
    <location>
        <begin position="288"/>
        <end position="320"/>
    </location>
</feature>
<keyword evidence="12" id="KW-0375">Hydrogen ion transport</keyword>
<dbReference type="GO" id="GO:0005524">
    <property type="term" value="F:ATP binding"/>
    <property type="evidence" value="ECO:0007669"/>
    <property type="project" value="UniProtKB-UniRule"/>
</dbReference>
<dbReference type="Pfam" id="PF00690">
    <property type="entry name" value="Cation_ATPase_N"/>
    <property type="match status" value="1"/>
</dbReference>
<dbReference type="FunFam" id="2.70.150.10:FF:000042">
    <property type="entry name" value="Plasma membrane ATPase"/>
    <property type="match status" value="1"/>
</dbReference>
<dbReference type="SFLD" id="SFLDS00003">
    <property type="entry name" value="Haloacid_Dehalogenase"/>
    <property type="match status" value="1"/>
</dbReference>
<keyword evidence="9 12" id="KW-1278">Translocase</keyword>
<dbReference type="GO" id="GO:0008553">
    <property type="term" value="F:P-type proton-exporting transporter activity"/>
    <property type="evidence" value="ECO:0007669"/>
    <property type="project" value="UniProtKB-UniRule"/>
</dbReference>
<dbReference type="InterPro" id="IPR023299">
    <property type="entry name" value="ATPase_P-typ_cyto_dom_N"/>
</dbReference>
<dbReference type="NCBIfam" id="TIGR01647">
    <property type="entry name" value="ATPase-IIIA_H"/>
    <property type="match status" value="1"/>
</dbReference>
<dbReference type="InterPro" id="IPR023298">
    <property type="entry name" value="ATPase_P-typ_TM_dom_sf"/>
</dbReference>
<comment type="subcellular location">
    <subcellularLocation>
        <location evidence="12">Cell membrane</location>
        <topology evidence="12">Multi-pass membrane protein</topology>
    </subcellularLocation>
    <subcellularLocation>
        <location evidence="1">Membrane</location>
        <topology evidence="1">Multi-pass membrane protein</topology>
    </subcellularLocation>
</comment>
<dbReference type="Gene3D" id="3.40.1110.10">
    <property type="entry name" value="Calcium-transporting ATPase, cytoplasmic domain N"/>
    <property type="match status" value="1"/>
</dbReference>
<dbReference type="SUPFAM" id="SSF81665">
    <property type="entry name" value="Calcium ATPase, transmembrane domain M"/>
    <property type="match status" value="1"/>
</dbReference>
<evidence type="ECO:0000313" key="15">
    <source>
        <dbReference type="EMBL" id="CAD8442029.1"/>
    </source>
</evidence>
<dbReference type="SUPFAM" id="SSF56784">
    <property type="entry name" value="HAD-like"/>
    <property type="match status" value="1"/>
</dbReference>
<evidence type="ECO:0000256" key="4">
    <source>
        <dbReference type="ARBA" id="ARBA00022692"/>
    </source>
</evidence>
<evidence type="ECO:0000256" key="2">
    <source>
        <dbReference type="ARBA" id="ARBA00008804"/>
    </source>
</evidence>
<feature type="transmembrane region" description="Helical" evidence="12">
    <location>
        <begin position="846"/>
        <end position="864"/>
    </location>
</feature>
<evidence type="ECO:0000256" key="7">
    <source>
        <dbReference type="ARBA" id="ARBA00022840"/>
    </source>
</evidence>
<accession>A0A7S0GWV8</accession>
<evidence type="ECO:0000256" key="5">
    <source>
        <dbReference type="ARBA" id="ARBA00022723"/>
    </source>
</evidence>
<dbReference type="SFLD" id="SFLDF00027">
    <property type="entry name" value="p-type_atpase"/>
    <property type="match status" value="1"/>
</dbReference>
<dbReference type="InterPro" id="IPR018303">
    <property type="entry name" value="ATPase_P-typ_P_site"/>
</dbReference>
<organism evidence="15">
    <name type="scientific">Amorphochlora amoebiformis</name>
    <dbReference type="NCBI Taxonomy" id="1561963"/>
    <lineage>
        <taxon>Eukaryota</taxon>
        <taxon>Sar</taxon>
        <taxon>Rhizaria</taxon>
        <taxon>Cercozoa</taxon>
        <taxon>Chlorarachniophyceae</taxon>
        <taxon>Amorphochlora</taxon>
    </lineage>
</organism>
<sequence length="970" mass="105325">MESEHKQALLAEEGKLAGAIDSPDLASEDRLEEKKTDLLHTGSGGLTSQEAAERLAEYGYNELPEKEENIILKFLSFFWGPMPIMIWLAAGVELAQCLSGRTEHWPDFGVLIGLQIVNGTVAFLEEYNAGNAIAELKASLAPKANVKRDGKFRIIKARELVPGDIVMLQIGGVVPADVRLIGDFELSIDQAALTGESLPVTMREGDTAKMGSTVRRGEMEAMVVKTGADTFFGRAAGMVAKVEQTGRFQRVLNSVMGFLMGLAVVLVIIILGVLLAEDGTSSGDILTSIGTAVVLLIASIPIAMQVVATVTMAVGANLLAKKKAIVARLSAIEELAGMHTLCSDKTGTLTLNQLHLDKPVIFRSDMSEERLFFLSALAAKRLDEGQDAIDSCIMNKALEKISKAEMARFEQVAFIPFDPSIKRTEASILHPEEGMFKVTKGAAPEILQLCQNGKQLETKVMKTVDNLASRGYRALGVAVTDKEGAFQFCGVLSLFDPPRVDTKRTIERALEMGVQVKMITGDHTAIAIETARRLGMGCTIHSVHQLHQAPRTTDAYPVEAAGGVVLNNHDDMILAADGFAEVLPEDKYKIVEVLQYSGQIVGMTGDGVNDAPALKKAEIGIAVEGATDAARAAADIVLTEPGLSVIIDAMIMSRKIFQRVRNYCIYRIAGTIQLIFFFFVAIFFNPQNNFDDADYKNFRLPVLAVVLITLVNDACVLTISRDKVKPARDPQAWHLREVFIISAVLGFTAMAGSIVLLVIGFQTGNKGGSAITNIFFDKGTASFGQVQSMMFLNLCISDLITVFAARTRGWFFSRAPGGALLGAGVIAVAATTFLATVTSFGGMEKITGRTAAVVWAYTLVWFLIQDILKQLSYYVITALKIVDRAGYLSLIKQKPKAHLNVEGIRKFSQQIRRSMGSIGNFTDLRRIVSVGNWREGGEWDHKSNPGFFSKGLRSQSAGLYRTVEFKNAES</sequence>
<feature type="transmembrane region" description="Helical" evidence="12">
    <location>
        <begin position="698"/>
        <end position="717"/>
    </location>
</feature>
<keyword evidence="6 12" id="KW-0547">Nucleotide-binding</keyword>